<evidence type="ECO:0000256" key="1">
    <source>
        <dbReference type="SAM" id="MobiDB-lite"/>
    </source>
</evidence>
<sequence length="247" mass="26243">MEEGKEGEEGEEGEEGKEEGEEGEEEEEEGEEGEEGGETKLGELFEGTEGAKGDVDIGDDEQIVSDDDAGFGEPSDGFALLYGEHREDDDNDNGTTMEMETQVVSSLSAEHDDYEVEALTPVVDLQHRFNEAPIDLSLSKPSGRIDVEVIDDILGDHHVSAQPSTTPDVDEPRNVKPSVASAIAFSPPNSSILSATIVGGGEGGIGEQQHVTSPKKSRVGTQALDVLALPAPTSLTKERRDKPAGKL</sequence>
<name>A0A388L816_CHABU</name>
<organism evidence="2 3">
    <name type="scientific">Chara braunii</name>
    <name type="common">Braun's stonewort</name>
    <dbReference type="NCBI Taxonomy" id="69332"/>
    <lineage>
        <taxon>Eukaryota</taxon>
        <taxon>Viridiplantae</taxon>
        <taxon>Streptophyta</taxon>
        <taxon>Charophyceae</taxon>
        <taxon>Charales</taxon>
        <taxon>Characeae</taxon>
        <taxon>Chara</taxon>
    </lineage>
</organism>
<gene>
    <name evidence="2" type="ORF">CBR_g26442</name>
</gene>
<feature type="compositionally biased region" description="Acidic residues" evidence="1">
    <location>
        <begin position="56"/>
        <end position="70"/>
    </location>
</feature>
<evidence type="ECO:0000313" key="3">
    <source>
        <dbReference type="Proteomes" id="UP000265515"/>
    </source>
</evidence>
<comment type="caution">
    <text evidence="2">The sequence shown here is derived from an EMBL/GenBank/DDBJ whole genome shotgun (WGS) entry which is preliminary data.</text>
</comment>
<dbReference type="EMBL" id="BFEA01000294">
    <property type="protein sequence ID" value="GBG78414.1"/>
    <property type="molecule type" value="Genomic_DNA"/>
</dbReference>
<evidence type="ECO:0000313" key="2">
    <source>
        <dbReference type="EMBL" id="GBG78414.1"/>
    </source>
</evidence>
<feature type="region of interest" description="Disordered" evidence="1">
    <location>
        <begin position="204"/>
        <end position="225"/>
    </location>
</feature>
<accession>A0A388L816</accession>
<feature type="region of interest" description="Disordered" evidence="1">
    <location>
        <begin position="1"/>
        <end position="78"/>
    </location>
</feature>
<protein>
    <submittedName>
        <fullName evidence="2">Uncharacterized protein</fullName>
    </submittedName>
</protein>
<dbReference type="Proteomes" id="UP000265515">
    <property type="component" value="Unassembled WGS sequence"/>
</dbReference>
<feature type="compositionally biased region" description="Basic and acidic residues" evidence="1">
    <location>
        <begin position="37"/>
        <end position="55"/>
    </location>
</feature>
<feature type="compositionally biased region" description="Acidic residues" evidence="1">
    <location>
        <begin position="1"/>
        <end position="36"/>
    </location>
</feature>
<proteinExistence type="predicted"/>
<keyword evidence="3" id="KW-1185">Reference proteome</keyword>
<dbReference type="AlphaFoldDB" id="A0A388L816"/>
<reference evidence="2 3" key="1">
    <citation type="journal article" date="2018" name="Cell">
        <title>The Chara Genome: Secondary Complexity and Implications for Plant Terrestrialization.</title>
        <authorList>
            <person name="Nishiyama T."/>
            <person name="Sakayama H."/>
            <person name="Vries J.D."/>
            <person name="Buschmann H."/>
            <person name="Saint-Marcoux D."/>
            <person name="Ullrich K.K."/>
            <person name="Haas F.B."/>
            <person name="Vanderstraeten L."/>
            <person name="Becker D."/>
            <person name="Lang D."/>
            <person name="Vosolsobe S."/>
            <person name="Rombauts S."/>
            <person name="Wilhelmsson P.K.I."/>
            <person name="Janitza P."/>
            <person name="Kern R."/>
            <person name="Heyl A."/>
            <person name="Rumpler F."/>
            <person name="Villalobos L.I.A.C."/>
            <person name="Clay J.M."/>
            <person name="Skokan R."/>
            <person name="Toyoda A."/>
            <person name="Suzuki Y."/>
            <person name="Kagoshima H."/>
            <person name="Schijlen E."/>
            <person name="Tajeshwar N."/>
            <person name="Catarino B."/>
            <person name="Hetherington A.J."/>
            <person name="Saltykova A."/>
            <person name="Bonnot C."/>
            <person name="Breuninger H."/>
            <person name="Symeonidi A."/>
            <person name="Radhakrishnan G.V."/>
            <person name="Van Nieuwerburgh F."/>
            <person name="Deforce D."/>
            <person name="Chang C."/>
            <person name="Karol K.G."/>
            <person name="Hedrich R."/>
            <person name="Ulvskov P."/>
            <person name="Glockner G."/>
            <person name="Delwiche C.F."/>
            <person name="Petrasek J."/>
            <person name="Van de Peer Y."/>
            <person name="Friml J."/>
            <person name="Beilby M."/>
            <person name="Dolan L."/>
            <person name="Kohara Y."/>
            <person name="Sugano S."/>
            <person name="Fujiyama A."/>
            <person name="Delaux P.-M."/>
            <person name="Quint M."/>
            <person name="TheiBen G."/>
            <person name="Hagemann M."/>
            <person name="Harholt J."/>
            <person name="Dunand C."/>
            <person name="Zachgo S."/>
            <person name="Langdale J."/>
            <person name="Maumus F."/>
            <person name="Straeten D.V.D."/>
            <person name="Gould S.B."/>
            <person name="Rensing S.A."/>
        </authorList>
    </citation>
    <scope>NUCLEOTIDE SEQUENCE [LARGE SCALE GENOMIC DNA]</scope>
    <source>
        <strain evidence="2 3">S276</strain>
    </source>
</reference>
<dbReference type="Gramene" id="GBG78414">
    <property type="protein sequence ID" value="GBG78414"/>
    <property type="gene ID" value="CBR_g26442"/>
</dbReference>